<dbReference type="AlphaFoldDB" id="A0A3A4KPN9"/>
<name>A0A3A4KPN9_9NOCA</name>
<sequence length="328" mass="35127">MDEPTKRRREIRLGIVGAVLVVLGLTAAAVVYVVPFGKKTYTAELSEAQSVRSGDDVRLAGVSVGSVKSLDLKPDRVLMTFTVDSDVFLGDQTSLDVRMLTIVGGHYVALFPAGTKPLGRKAIPPDRVRLPYSLIQTFQDATAPIAATDGATLRKNLAALDDSLTKAPESLRTTLDTLDRYVDAINRQRTQVSNALSVADEYIALYNGAKTDLGRLMDNANLLETVLLDKRAEMREAVGLLSSVVQRVAALAPAWDAKLKPLAQQLAGQLPRLDDLGQQLESLVGSVHGLQDKLRQWVIPDGGVVIDQSAQTVPAPAGVCVPLPGKAC</sequence>
<feature type="transmembrane region" description="Helical" evidence="1">
    <location>
        <begin position="12"/>
        <end position="34"/>
    </location>
</feature>
<dbReference type="GO" id="GO:0005576">
    <property type="term" value="C:extracellular region"/>
    <property type="evidence" value="ECO:0007669"/>
    <property type="project" value="TreeGrafter"/>
</dbReference>
<evidence type="ECO:0000313" key="3">
    <source>
        <dbReference type="EMBL" id="RJO79452.1"/>
    </source>
</evidence>
<dbReference type="OrthoDB" id="4379218at2"/>
<reference evidence="3 4" key="1">
    <citation type="submission" date="2018-09" db="EMBL/GenBank/DDBJ databases">
        <title>YIM PH21274 draft genome.</title>
        <authorList>
            <person name="Miao C."/>
        </authorList>
    </citation>
    <scope>NUCLEOTIDE SEQUENCE [LARGE SCALE GENOMIC DNA]</scope>
    <source>
        <strain evidence="3 4">YIM PH 21724</strain>
    </source>
</reference>
<evidence type="ECO:0000313" key="4">
    <source>
        <dbReference type="Proteomes" id="UP000266677"/>
    </source>
</evidence>
<dbReference type="PANTHER" id="PTHR33371:SF18">
    <property type="entry name" value="MCE-FAMILY PROTEIN MCE3C"/>
    <property type="match status" value="1"/>
</dbReference>
<dbReference type="EMBL" id="QZFU01000010">
    <property type="protein sequence ID" value="RJO79452.1"/>
    <property type="molecule type" value="Genomic_DNA"/>
</dbReference>
<keyword evidence="4" id="KW-1185">Reference proteome</keyword>
<evidence type="ECO:0000259" key="2">
    <source>
        <dbReference type="Pfam" id="PF02470"/>
    </source>
</evidence>
<gene>
    <name evidence="3" type="ORF">D5S18_03415</name>
</gene>
<dbReference type="Proteomes" id="UP000266677">
    <property type="component" value="Unassembled WGS sequence"/>
</dbReference>
<dbReference type="PANTHER" id="PTHR33371">
    <property type="entry name" value="INTERMEMBRANE PHOSPHOLIPID TRANSPORT SYSTEM BINDING PROTEIN MLAD-RELATED"/>
    <property type="match status" value="1"/>
</dbReference>
<keyword evidence="1" id="KW-0472">Membrane</keyword>
<organism evidence="3 4">
    <name type="scientific">Nocardia panacis</name>
    <dbReference type="NCBI Taxonomy" id="2340916"/>
    <lineage>
        <taxon>Bacteria</taxon>
        <taxon>Bacillati</taxon>
        <taxon>Actinomycetota</taxon>
        <taxon>Actinomycetes</taxon>
        <taxon>Mycobacteriales</taxon>
        <taxon>Nocardiaceae</taxon>
        <taxon>Nocardia</taxon>
    </lineage>
</organism>
<feature type="domain" description="Mce/MlaD" evidence="2">
    <location>
        <begin position="38"/>
        <end position="112"/>
    </location>
</feature>
<proteinExistence type="predicted"/>
<dbReference type="InterPro" id="IPR003399">
    <property type="entry name" value="Mce/MlaD"/>
</dbReference>
<protein>
    <submittedName>
        <fullName evidence="3">MCE family protein</fullName>
    </submittedName>
</protein>
<evidence type="ECO:0000256" key="1">
    <source>
        <dbReference type="SAM" id="Phobius"/>
    </source>
</evidence>
<dbReference type="InterPro" id="IPR052336">
    <property type="entry name" value="MlaD_Phospholipid_Transporter"/>
</dbReference>
<comment type="caution">
    <text evidence="3">The sequence shown here is derived from an EMBL/GenBank/DDBJ whole genome shotgun (WGS) entry which is preliminary data.</text>
</comment>
<dbReference type="Pfam" id="PF02470">
    <property type="entry name" value="MlaD"/>
    <property type="match status" value="1"/>
</dbReference>
<accession>A0A3A4KPN9</accession>
<keyword evidence="1" id="KW-0812">Transmembrane</keyword>
<keyword evidence="1" id="KW-1133">Transmembrane helix</keyword>